<organism evidence="1">
    <name type="scientific">Collimonas fungivorans</name>
    <dbReference type="NCBI Taxonomy" id="158899"/>
    <lineage>
        <taxon>Bacteria</taxon>
        <taxon>Pseudomonadati</taxon>
        <taxon>Pseudomonadota</taxon>
        <taxon>Betaproteobacteria</taxon>
        <taxon>Burkholderiales</taxon>
        <taxon>Oxalobacteraceae</taxon>
        <taxon>Collimonas</taxon>
    </lineage>
</organism>
<dbReference type="AlphaFoldDB" id="A0A127PCQ4"/>
<dbReference type="EMBL" id="CP013232">
    <property type="protein sequence ID" value="AMO95517.1"/>
    <property type="molecule type" value="Genomic_DNA"/>
</dbReference>
<evidence type="ECO:0000313" key="2">
    <source>
        <dbReference type="Proteomes" id="UP000072421"/>
    </source>
</evidence>
<evidence type="ECO:0000313" key="1">
    <source>
        <dbReference type="EMBL" id="AMO95517.1"/>
    </source>
</evidence>
<accession>A0A127PCQ4</accession>
<name>A0A127PCQ4_9BURK</name>
<protein>
    <submittedName>
        <fullName evidence="1">Uncharacterized protein</fullName>
    </submittedName>
</protein>
<proteinExistence type="predicted"/>
<dbReference type="PATRIC" id="fig|158899.10.peg.2842"/>
<sequence>MLLTIDEYKRISGGKAKIADLLAMPGIEDIALQTPRLVDLAQTTDLS</sequence>
<reference evidence="1 2" key="1">
    <citation type="submission" date="2015-11" db="EMBL/GenBank/DDBJ databases">
        <title>Exploring the genomic traits of fungus-feeding bacterial genus Collimonas.</title>
        <authorList>
            <person name="Song C."/>
            <person name="Schmidt R."/>
            <person name="de Jager V."/>
            <person name="Krzyzanowska D."/>
            <person name="Jongedijk E."/>
            <person name="Cankar K."/>
            <person name="Beekwilder J."/>
            <person name="van Veen A."/>
            <person name="de Boer W."/>
            <person name="van Veen J.A."/>
            <person name="Garbeva P."/>
        </authorList>
    </citation>
    <scope>NUCLEOTIDE SEQUENCE [LARGE SCALE GENOMIC DNA]</scope>
    <source>
        <strain evidence="1 2">Ter6</strain>
    </source>
</reference>
<gene>
    <name evidence="1" type="ORF">CFter6_2851</name>
</gene>
<dbReference type="Proteomes" id="UP000072421">
    <property type="component" value="Chromosome"/>
</dbReference>